<name>X6NEU4_RETFI</name>
<dbReference type="EMBL" id="ASPP01009179">
    <property type="protein sequence ID" value="ETO24506.1"/>
    <property type="molecule type" value="Genomic_DNA"/>
</dbReference>
<organism evidence="1 2">
    <name type="scientific">Reticulomyxa filosa</name>
    <dbReference type="NCBI Taxonomy" id="46433"/>
    <lineage>
        <taxon>Eukaryota</taxon>
        <taxon>Sar</taxon>
        <taxon>Rhizaria</taxon>
        <taxon>Retaria</taxon>
        <taxon>Foraminifera</taxon>
        <taxon>Monothalamids</taxon>
        <taxon>Reticulomyxidae</taxon>
        <taxon>Reticulomyxa</taxon>
    </lineage>
</organism>
<protein>
    <submittedName>
        <fullName evidence="1">Uncharacterized protein</fullName>
    </submittedName>
</protein>
<evidence type="ECO:0000313" key="2">
    <source>
        <dbReference type="Proteomes" id="UP000023152"/>
    </source>
</evidence>
<keyword evidence="2" id="KW-1185">Reference proteome</keyword>
<gene>
    <name evidence="1" type="ORF">RFI_12651</name>
</gene>
<reference evidence="1 2" key="1">
    <citation type="journal article" date="2013" name="Curr. Biol.">
        <title>The Genome of the Foraminiferan Reticulomyxa filosa.</title>
        <authorList>
            <person name="Glockner G."/>
            <person name="Hulsmann N."/>
            <person name="Schleicher M."/>
            <person name="Noegel A.A."/>
            <person name="Eichinger L."/>
            <person name="Gallinger C."/>
            <person name="Pawlowski J."/>
            <person name="Sierra R."/>
            <person name="Euteneuer U."/>
            <person name="Pillet L."/>
            <person name="Moustafa A."/>
            <person name="Platzer M."/>
            <person name="Groth M."/>
            <person name="Szafranski K."/>
            <person name="Schliwa M."/>
        </authorList>
    </citation>
    <scope>NUCLEOTIDE SEQUENCE [LARGE SCALE GENOMIC DNA]</scope>
</reference>
<dbReference type="Proteomes" id="UP000023152">
    <property type="component" value="Unassembled WGS sequence"/>
</dbReference>
<sequence length="154" mass="18466">MYLYFNVKVLVKNLHEIDVKFNQRQQLSVENKKNVKDVKNPDLNRYVLLKNIAWKNKFVLNFASCKAFNNNRNNPKSHFRQCKKCFGLNYYINKNKLFVQTINLFQHKDLLYPTKINSSFENEIVLENFIVQNEFQILNSSQFNHNLEKNDLKS</sequence>
<accession>X6NEU4</accession>
<evidence type="ECO:0000313" key="1">
    <source>
        <dbReference type="EMBL" id="ETO24506.1"/>
    </source>
</evidence>
<proteinExistence type="predicted"/>
<dbReference type="AlphaFoldDB" id="X6NEU4"/>
<comment type="caution">
    <text evidence="1">The sequence shown here is derived from an EMBL/GenBank/DDBJ whole genome shotgun (WGS) entry which is preliminary data.</text>
</comment>